<evidence type="ECO:0000313" key="3">
    <source>
        <dbReference type="Proteomes" id="UP001149140"/>
    </source>
</evidence>
<name>A0A9X3MU75_9ACTN</name>
<feature type="region of interest" description="Disordered" evidence="1">
    <location>
        <begin position="157"/>
        <end position="179"/>
    </location>
</feature>
<comment type="caution">
    <text evidence="2">The sequence shown here is derived from an EMBL/GenBank/DDBJ whole genome shotgun (WGS) entry which is preliminary data.</text>
</comment>
<dbReference type="Proteomes" id="UP001149140">
    <property type="component" value="Unassembled WGS sequence"/>
</dbReference>
<dbReference type="EMBL" id="JAPDOD010000011">
    <property type="protein sequence ID" value="MDA0161358.1"/>
    <property type="molecule type" value="Genomic_DNA"/>
</dbReference>
<protein>
    <submittedName>
        <fullName evidence="2">Uncharacterized protein</fullName>
    </submittedName>
</protein>
<keyword evidence="3" id="KW-1185">Reference proteome</keyword>
<gene>
    <name evidence="2" type="ORF">OM076_13855</name>
</gene>
<sequence>MAVITHQENPTLVESSVSATIHAPFEKIDLPAWCYALPEAEYQACSPAHVAAGATTSPDGRAMSINVEVIGGSLIVQHYVEEIGEPDHLRLVSRSDLFTPAGRTKIDVVWDLQVRRVDDETCEFTNTVRSSAPPEMQEFLARQGLAFDAFAAARRPNSVAHNQQETPEFAKSIERHALG</sequence>
<evidence type="ECO:0000313" key="2">
    <source>
        <dbReference type="EMBL" id="MDA0161358.1"/>
    </source>
</evidence>
<dbReference type="RefSeq" id="WP_270040562.1">
    <property type="nucleotide sequence ID" value="NZ_JAPDOD010000011.1"/>
</dbReference>
<reference evidence="2" key="1">
    <citation type="submission" date="2022-10" db="EMBL/GenBank/DDBJ databases">
        <title>The WGS of Solirubrobacter ginsenosidimutans DSM 21036.</title>
        <authorList>
            <person name="Jiang Z."/>
        </authorList>
    </citation>
    <scope>NUCLEOTIDE SEQUENCE</scope>
    <source>
        <strain evidence="2">DSM 21036</strain>
    </source>
</reference>
<dbReference type="AlphaFoldDB" id="A0A9X3MU75"/>
<proteinExistence type="predicted"/>
<organism evidence="2 3">
    <name type="scientific">Solirubrobacter ginsenosidimutans</name>
    <dbReference type="NCBI Taxonomy" id="490573"/>
    <lineage>
        <taxon>Bacteria</taxon>
        <taxon>Bacillati</taxon>
        <taxon>Actinomycetota</taxon>
        <taxon>Thermoleophilia</taxon>
        <taxon>Solirubrobacterales</taxon>
        <taxon>Solirubrobacteraceae</taxon>
        <taxon>Solirubrobacter</taxon>
    </lineage>
</organism>
<evidence type="ECO:0000256" key="1">
    <source>
        <dbReference type="SAM" id="MobiDB-lite"/>
    </source>
</evidence>
<accession>A0A9X3MU75</accession>